<organism evidence="2 3">
    <name type="scientific">Azohydromonas lata</name>
    <dbReference type="NCBI Taxonomy" id="45677"/>
    <lineage>
        <taxon>Bacteria</taxon>
        <taxon>Pseudomonadati</taxon>
        <taxon>Pseudomonadota</taxon>
        <taxon>Betaproteobacteria</taxon>
        <taxon>Burkholderiales</taxon>
        <taxon>Sphaerotilaceae</taxon>
        <taxon>Azohydromonas</taxon>
    </lineage>
</organism>
<dbReference type="EMBL" id="JAXOJX010000009">
    <property type="protein sequence ID" value="MDZ5456502.1"/>
    <property type="molecule type" value="Genomic_DNA"/>
</dbReference>
<dbReference type="Gene3D" id="2.40.10.220">
    <property type="entry name" value="predicted glycosyltransferase like domains"/>
    <property type="match status" value="1"/>
</dbReference>
<protein>
    <submittedName>
        <fullName evidence="2">PilZ domain-containing protein</fullName>
    </submittedName>
</protein>
<comment type="caution">
    <text evidence="2">The sequence shown here is derived from an EMBL/GenBank/DDBJ whole genome shotgun (WGS) entry which is preliminary data.</text>
</comment>
<gene>
    <name evidence="2" type="ORF">SM757_07930</name>
</gene>
<dbReference type="InterPro" id="IPR009875">
    <property type="entry name" value="PilZ_domain"/>
</dbReference>
<evidence type="ECO:0000259" key="1">
    <source>
        <dbReference type="Pfam" id="PF07238"/>
    </source>
</evidence>
<dbReference type="Pfam" id="PF07238">
    <property type="entry name" value="PilZ"/>
    <property type="match status" value="1"/>
</dbReference>
<name>A0ABU5IC36_9BURK</name>
<evidence type="ECO:0000313" key="3">
    <source>
        <dbReference type="Proteomes" id="UP001293718"/>
    </source>
</evidence>
<feature type="domain" description="PilZ" evidence="1">
    <location>
        <begin position="16"/>
        <end position="121"/>
    </location>
</feature>
<keyword evidence="3" id="KW-1185">Reference proteome</keyword>
<proteinExistence type="predicted"/>
<sequence length="131" mass="14297">MSATEEAVTWVNLNEDRRLYPRKFLSGTGYVVVPGRPAFEVHTQDISLGGMGVVSPLNLPYELLCEMHFTLPREPAGMDVLAVSVRVVHSILSGRQRGFLVGLQFVNLPPNTMATISRFMAATSLMMGSGS</sequence>
<dbReference type="RefSeq" id="WP_322465033.1">
    <property type="nucleotide sequence ID" value="NZ_JAXOJX010000009.1"/>
</dbReference>
<reference evidence="2 3" key="1">
    <citation type="submission" date="2023-11" db="EMBL/GenBank/DDBJ databases">
        <title>Draft genome of Azohydromonas lata strain H1 (DSM1123), a polyhydroxyalkanoate producer.</title>
        <authorList>
            <person name="Traversa D."/>
            <person name="D'Addabbo P."/>
            <person name="Pazzani C."/>
            <person name="Manzari C."/>
            <person name="Chiara M."/>
            <person name="Scrascia M."/>
        </authorList>
    </citation>
    <scope>NUCLEOTIDE SEQUENCE [LARGE SCALE GENOMIC DNA]</scope>
    <source>
        <strain evidence="2 3">H1</strain>
    </source>
</reference>
<evidence type="ECO:0000313" key="2">
    <source>
        <dbReference type="EMBL" id="MDZ5456502.1"/>
    </source>
</evidence>
<dbReference type="SUPFAM" id="SSF141371">
    <property type="entry name" value="PilZ domain-like"/>
    <property type="match status" value="1"/>
</dbReference>
<dbReference type="Proteomes" id="UP001293718">
    <property type="component" value="Unassembled WGS sequence"/>
</dbReference>
<accession>A0ABU5IC36</accession>